<organism evidence="3 4">
    <name type="scientific">Methylobacillus flagellatus (strain ATCC 51484 / DSM 6875 / VKM B-1610 / KT)</name>
    <dbReference type="NCBI Taxonomy" id="265072"/>
    <lineage>
        <taxon>Bacteria</taxon>
        <taxon>Pseudomonadati</taxon>
        <taxon>Pseudomonadota</taxon>
        <taxon>Betaproteobacteria</taxon>
        <taxon>Nitrosomonadales</taxon>
        <taxon>Methylophilaceae</taxon>
        <taxon>Methylobacillus</taxon>
    </lineage>
</organism>
<evidence type="ECO:0000313" key="4">
    <source>
        <dbReference type="Proteomes" id="UP000002440"/>
    </source>
</evidence>
<evidence type="ECO:0000256" key="1">
    <source>
        <dbReference type="SAM" id="MobiDB-lite"/>
    </source>
</evidence>
<dbReference type="STRING" id="265072.Mfla_2569"/>
<proteinExistence type="predicted"/>
<reference evidence="3 4" key="1">
    <citation type="submission" date="2006-03" db="EMBL/GenBank/DDBJ databases">
        <title>Complete sequence of Methylobacillus flagellatus KT.</title>
        <authorList>
            <consortium name="US DOE Joint Genome Institute"/>
            <person name="Copeland A."/>
            <person name="Lucas S."/>
            <person name="Lapidus A."/>
            <person name="Barry K."/>
            <person name="Detter J.C."/>
            <person name="Glavina del Rio T."/>
            <person name="Hammon N."/>
            <person name="Israni S."/>
            <person name="Dalin E."/>
            <person name="Tice H."/>
            <person name="Pitluck S."/>
            <person name="Brettin T."/>
            <person name="Bruce D."/>
            <person name="Han C."/>
            <person name="Tapia R."/>
            <person name="Saunders E."/>
            <person name="Gilna P."/>
            <person name="Schmutz J."/>
            <person name="Larimer F."/>
            <person name="Land M."/>
            <person name="Kyrpides N."/>
            <person name="Anderson I."/>
            <person name="Richardson P."/>
        </authorList>
    </citation>
    <scope>NUCLEOTIDE SEQUENCE [LARGE SCALE GENOMIC DNA]</scope>
    <source>
        <strain evidence="4">KT / ATCC 51484 / DSM 6875</strain>
    </source>
</reference>
<dbReference type="EMBL" id="CP000284">
    <property type="protein sequence ID" value="ABE50834.1"/>
    <property type="molecule type" value="Genomic_DNA"/>
</dbReference>
<sequence>MSCSQIHVCRAVEKLCLMESALYNRTMLRCIVLITMLLILPLQMSWAMAGAYCGHELGADAQHFGHHDHEHHDALPDFSPAAGDNDCGYHQQASPQWLPSINLMSVFFPADQHVLSRTLSQVPDSPQARPERPNWHHAA</sequence>
<feature type="compositionally biased region" description="Basic and acidic residues" evidence="1">
    <location>
        <begin position="129"/>
        <end position="139"/>
    </location>
</feature>
<gene>
    <name evidence="3" type="ordered locus">Mfla_2569</name>
</gene>
<keyword evidence="4" id="KW-1185">Reference proteome</keyword>
<dbReference type="KEGG" id="mfa:Mfla_2569"/>
<name>Q1GY53_METFK</name>
<keyword evidence="2" id="KW-1133">Transmembrane helix</keyword>
<feature type="transmembrane region" description="Helical" evidence="2">
    <location>
        <begin position="27"/>
        <end position="46"/>
    </location>
</feature>
<feature type="region of interest" description="Disordered" evidence="1">
    <location>
        <begin position="119"/>
        <end position="139"/>
    </location>
</feature>
<dbReference type="AlphaFoldDB" id="Q1GY53"/>
<accession>Q1GY53</accession>
<evidence type="ECO:0000313" key="3">
    <source>
        <dbReference type="EMBL" id="ABE50834.1"/>
    </source>
</evidence>
<keyword evidence="2" id="KW-0812">Transmembrane</keyword>
<keyword evidence="2" id="KW-0472">Membrane</keyword>
<dbReference type="Proteomes" id="UP000002440">
    <property type="component" value="Chromosome"/>
</dbReference>
<evidence type="ECO:0000256" key="2">
    <source>
        <dbReference type="SAM" id="Phobius"/>
    </source>
</evidence>
<protein>
    <submittedName>
        <fullName evidence="3">Uncharacterized protein</fullName>
    </submittedName>
</protein>
<dbReference type="HOGENOM" id="CLU_151310_0_0_4"/>